<evidence type="ECO:0000313" key="2">
    <source>
        <dbReference type="WBParaSite" id="nRc.2.0.1.t26517-RA"/>
    </source>
</evidence>
<dbReference type="WBParaSite" id="nRc.2.0.1.t26517-RA">
    <property type="protein sequence ID" value="nRc.2.0.1.t26517-RA"/>
    <property type="gene ID" value="nRc.2.0.1.g26517"/>
</dbReference>
<sequence length="119" mass="13520">MLNIEDFAVHLPDLDNQLLSPIPRIQSGIGEKPQQKGEPQTRFGFQFDFAALTDQSSAGFFHLARFALTFRVDVDATFFALRVVFYLRRTKKWLAAALFEDFLTLINVEAFLGASFSKL</sequence>
<keyword evidence="1" id="KW-1185">Reference proteome</keyword>
<name>A0A915JKB6_ROMCU</name>
<evidence type="ECO:0000313" key="1">
    <source>
        <dbReference type="Proteomes" id="UP000887565"/>
    </source>
</evidence>
<proteinExistence type="predicted"/>
<dbReference type="AlphaFoldDB" id="A0A915JKB6"/>
<organism evidence="1 2">
    <name type="scientific">Romanomermis culicivorax</name>
    <name type="common">Nematode worm</name>
    <dbReference type="NCBI Taxonomy" id="13658"/>
    <lineage>
        <taxon>Eukaryota</taxon>
        <taxon>Metazoa</taxon>
        <taxon>Ecdysozoa</taxon>
        <taxon>Nematoda</taxon>
        <taxon>Enoplea</taxon>
        <taxon>Dorylaimia</taxon>
        <taxon>Mermithida</taxon>
        <taxon>Mermithoidea</taxon>
        <taxon>Mermithidae</taxon>
        <taxon>Romanomermis</taxon>
    </lineage>
</organism>
<reference evidence="2" key="1">
    <citation type="submission" date="2022-11" db="UniProtKB">
        <authorList>
            <consortium name="WormBaseParasite"/>
        </authorList>
    </citation>
    <scope>IDENTIFICATION</scope>
</reference>
<accession>A0A915JKB6</accession>
<protein>
    <submittedName>
        <fullName evidence="2">Transposase</fullName>
    </submittedName>
</protein>
<dbReference type="Proteomes" id="UP000887565">
    <property type="component" value="Unplaced"/>
</dbReference>